<dbReference type="SUPFAM" id="SSF75516">
    <property type="entry name" value="Pheromone-binding domain of LuxR-like quorum-sensing transcription factors"/>
    <property type="match status" value="1"/>
</dbReference>
<accession>A0ABU8RZS4</accession>
<evidence type="ECO:0000256" key="3">
    <source>
        <dbReference type="ARBA" id="ARBA00023163"/>
    </source>
</evidence>
<dbReference type="SUPFAM" id="SSF46894">
    <property type="entry name" value="C-terminal effector domain of the bipartite response regulators"/>
    <property type="match status" value="1"/>
</dbReference>
<dbReference type="InterPro" id="IPR036388">
    <property type="entry name" value="WH-like_DNA-bd_sf"/>
</dbReference>
<comment type="caution">
    <text evidence="5">The sequence shown here is derived from an EMBL/GenBank/DDBJ whole genome shotgun (WGS) entry which is preliminary data.</text>
</comment>
<dbReference type="Pfam" id="PF03472">
    <property type="entry name" value="Autoind_bind"/>
    <property type="match status" value="1"/>
</dbReference>
<dbReference type="InterPro" id="IPR036693">
    <property type="entry name" value="TF_LuxR_autoind-bd_dom_sf"/>
</dbReference>
<keyword evidence="2" id="KW-0238">DNA-binding</keyword>
<dbReference type="InterPro" id="IPR005143">
    <property type="entry name" value="TF_LuxR_autoind-bd_dom"/>
</dbReference>
<dbReference type="Gene3D" id="3.30.450.80">
    <property type="entry name" value="Transcription factor LuxR-like, autoinducer-binding domain"/>
    <property type="match status" value="1"/>
</dbReference>
<gene>
    <name evidence="5" type="ORF">WG901_18170</name>
</gene>
<dbReference type="EMBL" id="JBBHJZ010000004">
    <property type="protein sequence ID" value="MEJ5978584.1"/>
    <property type="molecule type" value="Genomic_DNA"/>
</dbReference>
<dbReference type="PROSITE" id="PS50043">
    <property type="entry name" value="HTH_LUXR_2"/>
    <property type="match status" value="1"/>
</dbReference>
<dbReference type="InterPro" id="IPR000792">
    <property type="entry name" value="Tscrpt_reg_LuxR_C"/>
</dbReference>
<dbReference type="RefSeq" id="WP_339588526.1">
    <property type="nucleotide sequence ID" value="NZ_JBBHJZ010000004.1"/>
</dbReference>
<keyword evidence="1" id="KW-0805">Transcription regulation</keyword>
<dbReference type="Proteomes" id="UP001361239">
    <property type="component" value="Unassembled WGS sequence"/>
</dbReference>
<protein>
    <submittedName>
        <fullName evidence="5">LuxR family transcriptional regulator</fullName>
    </submittedName>
</protein>
<organism evidence="5 6">
    <name type="scientific">Novosphingobium anseongense</name>
    <dbReference type="NCBI Taxonomy" id="3133436"/>
    <lineage>
        <taxon>Bacteria</taxon>
        <taxon>Pseudomonadati</taxon>
        <taxon>Pseudomonadota</taxon>
        <taxon>Alphaproteobacteria</taxon>
        <taxon>Sphingomonadales</taxon>
        <taxon>Sphingomonadaceae</taxon>
        <taxon>Novosphingobium</taxon>
    </lineage>
</organism>
<dbReference type="CDD" id="cd06170">
    <property type="entry name" value="LuxR_C_like"/>
    <property type="match status" value="1"/>
</dbReference>
<dbReference type="InterPro" id="IPR016032">
    <property type="entry name" value="Sig_transdc_resp-reg_C-effctor"/>
</dbReference>
<dbReference type="PRINTS" id="PR00038">
    <property type="entry name" value="HTHLUXR"/>
</dbReference>
<evidence type="ECO:0000259" key="4">
    <source>
        <dbReference type="PROSITE" id="PS50043"/>
    </source>
</evidence>
<keyword evidence="3" id="KW-0804">Transcription</keyword>
<evidence type="ECO:0000256" key="2">
    <source>
        <dbReference type="ARBA" id="ARBA00023125"/>
    </source>
</evidence>
<name>A0ABU8RZS4_9SPHN</name>
<evidence type="ECO:0000256" key="1">
    <source>
        <dbReference type="ARBA" id="ARBA00023015"/>
    </source>
</evidence>
<dbReference type="PANTHER" id="PTHR44688">
    <property type="entry name" value="DNA-BINDING TRANSCRIPTIONAL ACTIVATOR DEVR_DOSR"/>
    <property type="match status" value="1"/>
</dbReference>
<sequence>MSKLQDVQSFIDLSRGVRTPGDLHCLMQDITREMNFDHFALVHHVDLRPMGTMIEHVVTEDFVALSDYPQAWVDQYINDDIVSNDPILLAAQRSAVGFGWDQVGELITVTAAHRELTERTRKAGIVDGFTVPANVPGELNGSCNFAMGTGHEVPRDNFPMAQLVGSFAFQAARTLVSAMRRLPDQAPVKLTQRQLECIALVARGKSDWEIAKILGLSQSTVTTYIQTARERYDVSTRIQVVLRALYDGSLPFSELF</sequence>
<evidence type="ECO:0000313" key="6">
    <source>
        <dbReference type="Proteomes" id="UP001361239"/>
    </source>
</evidence>
<dbReference type="Gene3D" id="1.10.10.10">
    <property type="entry name" value="Winged helix-like DNA-binding domain superfamily/Winged helix DNA-binding domain"/>
    <property type="match status" value="1"/>
</dbReference>
<keyword evidence="6" id="KW-1185">Reference proteome</keyword>
<proteinExistence type="predicted"/>
<feature type="domain" description="HTH luxR-type" evidence="4">
    <location>
        <begin position="183"/>
        <end position="248"/>
    </location>
</feature>
<dbReference type="SMART" id="SM00421">
    <property type="entry name" value="HTH_LUXR"/>
    <property type="match status" value="1"/>
</dbReference>
<evidence type="ECO:0000313" key="5">
    <source>
        <dbReference type="EMBL" id="MEJ5978584.1"/>
    </source>
</evidence>
<reference evidence="5 6" key="1">
    <citation type="submission" date="2024-03" db="EMBL/GenBank/DDBJ databases">
        <authorList>
            <person name="Jo J.-H."/>
        </authorList>
    </citation>
    <scope>NUCLEOTIDE SEQUENCE [LARGE SCALE GENOMIC DNA]</scope>
    <source>
        <strain evidence="5 6">PS1R-30</strain>
    </source>
</reference>
<dbReference type="PANTHER" id="PTHR44688:SF16">
    <property type="entry name" value="DNA-BINDING TRANSCRIPTIONAL ACTIVATOR DEVR_DOSR"/>
    <property type="match status" value="1"/>
</dbReference>
<dbReference type="Pfam" id="PF00196">
    <property type="entry name" value="GerE"/>
    <property type="match status" value="1"/>
</dbReference>